<dbReference type="GO" id="GO:0000963">
    <property type="term" value="P:mitochondrial RNA processing"/>
    <property type="evidence" value="ECO:0007669"/>
    <property type="project" value="TreeGrafter"/>
</dbReference>
<dbReference type="InterPro" id="IPR050870">
    <property type="entry name" value="FAST_kinase"/>
</dbReference>
<dbReference type="PROSITE" id="PS51286">
    <property type="entry name" value="RAP"/>
    <property type="match status" value="1"/>
</dbReference>
<evidence type="ECO:0000313" key="4">
    <source>
        <dbReference type="Proteomes" id="UP000256970"/>
    </source>
</evidence>
<dbReference type="InterPro" id="IPR013584">
    <property type="entry name" value="RAP"/>
</dbReference>
<name>A0A383WBY4_TETOB</name>
<dbReference type="GO" id="GO:0005759">
    <property type="term" value="C:mitochondrial matrix"/>
    <property type="evidence" value="ECO:0007669"/>
    <property type="project" value="TreeGrafter"/>
</dbReference>
<proteinExistence type="predicted"/>
<sequence length="871" mass="90705">MLAHLQRSLLAPAPAAASGRQCTSAVRPKPSRSKQLICPHSKSRDAEPAPEATDEELLRQLNSGHLWLPEESDDDFGLDDVAAHLANRNQAQRLDLAAAGRAAAGRKKRKAGPRGQQQAAPSTLGEIDPASGKLPGWVAELQGAGFDVLGRNGELFLQRGAVPQQPSSSSSSSSSSKGAKADSQAKRLQQAATGSQPPAQRQQQQQQVAGGAAVSDRSLAVRSEFDPLLWQQPGDGNAAATSAADFWCTQSAGGGSATSSGAAAVSNAAAGSVDSSSSSSRAQPGQASSAAARAKACREVQRRLLGFKQPEQLLAYIERCFPDWAANGCWLLHQQRAGVVPAPTPAEAAAALKGVALAAKRAGLGAAQTQGLARDRRVLGLVECLRLAAPRAPAHQDPAISQRLWSIAKAYWLQAGAAATAAQQQLLAAARVAAANGQGWPAGSSSSSSSSSSAAALNGSAVPSLGPLLAGLQAAGLSLSREQLAAAQSLISARQEDALRQQAWVAALWGLAAIGGPLFFTAEVDALAQVAALSRWQLSSFELSDVLWALASSRHWSPLLGQLEASLMAAGAPAACSAPELITALWAFATLSHTPQQLLAALDARGWCVRPSSELPAAQRGSLQQKRPAKAGKQQRDDAASDSSSSSSCRLCELSGSQLSALVWSLACLQQVDGALFRQAWLEVCRRGPGLADAGDVRSLVRVHQAALAVSLEASYGPTELFCDAGTRHLLDTAAKAFKQQSGALQSKVHSTYQRGIASSLTKMRLMHVLEDNTTGYAVDISLPGLRLAIEADGPSHMARNRTGKGGRVMLGATAMKRRHLQGLGWAVLNVAYSDWDALTGEAQRAAFLKQQVAAALAAAGRPPQPQQRRP</sequence>
<gene>
    <name evidence="3" type="ORF">BQ4739_LOCUS15061</name>
</gene>
<keyword evidence="4" id="KW-1185">Reference proteome</keyword>
<feature type="compositionally biased region" description="Polar residues" evidence="1">
    <location>
        <begin position="186"/>
        <end position="195"/>
    </location>
</feature>
<dbReference type="PANTHER" id="PTHR21228">
    <property type="entry name" value="FAST LEU-RICH DOMAIN-CONTAINING"/>
    <property type="match status" value="1"/>
</dbReference>
<dbReference type="GO" id="GO:0044528">
    <property type="term" value="P:regulation of mitochondrial mRNA stability"/>
    <property type="evidence" value="ECO:0007669"/>
    <property type="project" value="TreeGrafter"/>
</dbReference>
<feature type="domain" description="RAP" evidence="2">
    <location>
        <begin position="788"/>
        <end position="851"/>
    </location>
</feature>
<dbReference type="PANTHER" id="PTHR21228:SF40">
    <property type="entry name" value="LD45607P"/>
    <property type="match status" value="1"/>
</dbReference>
<dbReference type="GO" id="GO:0035770">
    <property type="term" value="C:ribonucleoprotein granule"/>
    <property type="evidence" value="ECO:0007669"/>
    <property type="project" value="TreeGrafter"/>
</dbReference>
<evidence type="ECO:0000256" key="1">
    <source>
        <dbReference type="SAM" id="MobiDB-lite"/>
    </source>
</evidence>
<accession>A0A383WBY4</accession>
<evidence type="ECO:0000259" key="2">
    <source>
        <dbReference type="PROSITE" id="PS51286"/>
    </source>
</evidence>
<dbReference type="SMART" id="SM00952">
    <property type="entry name" value="RAP"/>
    <property type="match status" value="1"/>
</dbReference>
<feature type="compositionally biased region" description="Low complexity" evidence="1">
    <location>
        <begin position="167"/>
        <end position="176"/>
    </location>
</feature>
<dbReference type="EMBL" id="FNXT01001221">
    <property type="protein sequence ID" value="SZX74743.1"/>
    <property type="molecule type" value="Genomic_DNA"/>
</dbReference>
<feature type="region of interest" description="Disordered" evidence="1">
    <location>
        <begin position="12"/>
        <end position="54"/>
    </location>
</feature>
<feature type="region of interest" description="Disordered" evidence="1">
    <location>
        <begin position="616"/>
        <end position="648"/>
    </location>
</feature>
<dbReference type="Proteomes" id="UP000256970">
    <property type="component" value="Unassembled WGS sequence"/>
</dbReference>
<evidence type="ECO:0000313" key="3">
    <source>
        <dbReference type="EMBL" id="SZX74743.1"/>
    </source>
</evidence>
<dbReference type="Pfam" id="PF08373">
    <property type="entry name" value="RAP"/>
    <property type="match status" value="1"/>
</dbReference>
<protein>
    <recommendedName>
        <fullName evidence="2">RAP domain-containing protein</fullName>
    </recommendedName>
</protein>
<feature type="compositionally biased region" description="Low complexity" evidence="1">
    <location>
        <begin position="196"/>
        <end position="214"/>
    </location>
</feature>
<dbReference type="GO" id="GO:0003723">
    <property type="term" value="F:RNA binding"/>
    <property type="evidence" value="ECO:0007669"/>
    <property type="project" value="TreeGrafter"/>
</dbReference>
<feature type="region of interest" description="Disordered" evidence="1">
    <location>
        <begin position="160"/>
        <end position="215"/>
    </location>
</feature>
<feature type="region of interest" description="Disordered" evidence="1">
    <location>
        <begin position="98"/>
        <end position="128"/>
    </location>
</feature>
<dbReference type="AlphaFoldDB" id="A0A383WBY4"/>
<organism evidence="3 4">
    <name type="scientific">Tetradesmus obliquus</name>
    <name type="common">Green alga</name>
    <name type="synonym">Acutodesmus obliquus</name>
    <dbReference type="NCBI Taxonomy" id="3088"/>
    <lineage>
        <taxon>Eukaryota</taxon>
        <taxon>Viridiplantae</taxon>
        <taxon>Chlorophyta</taxon>
        <taxon>core chlorophytes</taxon>
        <taxon>Chlorophyceae</taxon>
        <taxon>CS clade</taxon>
        <taxon>Sphaeropleales</taxon>
        <taxon>Scenedesmaceae</taxon>
        <taxon>Tetradesmus</taxon>
    </lineage>
</organism>
<reference evidence="3 4" key="1">
    <citation type="submission" date="2016-10" db="EMBL/GenBank/DDBJ databases">
        <authorList>
            <person name="Cai Z."/>
        </authorList>
    </citation>
    <scope>NUCLEOTIDE SEQUENCE [LARGE SCALE GENOMIC DNA]</scope>
</reference>